<evidence type="ECO:0000256" key="4">
    <source>
        <dbReference type="ARBA" id="ARBA00022729"/>
    </source>
</evidence>
<dbReference type="Pfam" id="PF00496">
    <property type="entry name" value="SBP_bac_5"/>
    <property type="match status" value="1"/>
</dbReference>
<dbReference type="GO" id="GO:0015833">
    <property type="term" value="P:peptide transport"/>
    <property type="evidence" value="ECO:0007669"/>
    <property type="project" value="TreeGrafter"/>
</dbReference>
<keyword evidence="5" id="KW-0472">Membrane</keyword>
<evidence type="ECO:0000259" key="6">
    <source>
        <dbReference type="Pfam" id="PF00496"/>
    </source>
</evidence>
<comment type="subcellular location">
    <subcellularLocation>
        <location evidence="1">Cell envelope</location>
    </subcellularLocation>
</comment>
<keyword evidence="3" id="KW-0813">Transport</keyword>
<keyword evidence="5" id="KW-1133">Transmembrane helix</keyword>
<sequence length="546" mass="61609">MTFQECSKKCGEDSMYLSKRNRITFMVMLLVMATVLGSLCIDQDSEEKTASANQTKPSGQESTLRYAATFGPEGTLDPAVKWTGWYLREAGVYETLFSYDENMNLQPELATKYEQVSDTEWRIFIREGVKFHDGTPLNADAVIYSLNRVLDDNNTRKGEYDFIESISKYSDSAVTIKTNSTYAPTIASLTDPVTSIVSPGTDLNIAPVGTGPFKFESYTQDVSLSLKKNDNYWNGTAGVDRAIIYFVTDEMTRLFKLESNEVDIADGLPQSEIAGLHNNPEYKIYSTPTLRTYFLYVNMNKEPLNDVKFRQALNYAIDRQQIVDTALEGVGGTPAKSFFGSMMSWSINDRIDMVSRDEQKVRSLLNEAGLEDINGDGWLEYDGKPFELNIKTYTGRPQLKPAAEVIEAQFESVGIKTSVTILDKGALETDLNNKDYDLSLYAWTVAPTGDPDYFVSKHFESTGAEAQKLSYSNPEVDEWIEAGRLTMNQTERKEYYDKVQEQVLDECPEIFVFYQNSLVGTNKKVAGFKQYPNEITFLTKDISIEE</sequence>
<dbReference type="PIRSF" id="PIRSF002741">
    <property type="entry name" value="MppA"/>
    <property type="match status" value="1"/>
</dbReference>
<comment type="similarity">
    <text evidence="2">Belongs to the bacterial solute-binding protein 5 family.</text>
</comment>
<evidence type="ECO:0000256" key="2">
    <source>
        <dbReference type="ARBA" id="ARBA00005695"/>
    </source>
</evidence>
<evidence type="ECO:0000313" key="7">
    <source>
        <dbReference type="EMBL" id="AKB61257.1"/>
    </source>
</evidence>
<dbReference type="SUPFAM" id="SSF53850">
    <property type="entry name" value="Periplasmic binding protein-like II"/>
    <property type="match status" value="1"/>
</dbReference>
<protein>
    <submittedName>
        <fullName evidence="7">Oligopeptide ABC transporter, periplasmic oligopeptide-binding protein OppA</fullName>
    </submittedName>
</protein>
<dbReference type="PANTHER" id="PTHR30290">
    <property type="entry name" value="PERIPLASMIC BINDING COMPONENT OF ABC TRANSPORTER"/>
    <property type="match status" value="1"/>
</dbReference>
<dbReference type="Proteomes" id="UP000033116">
    <property type="component" value="Chromosome"/>
</dbReference>
<accession>A0A0E3RBF3</accession>
<dbReference type="InterPro" id="IPR000914">
    <property type="entry name" value="SBP_5_dom"/>
</dbReference>
<evidence type="ECO:0000313" key="8">
    <source>
        <dbReference type="Proteomes" id="UP000033116"/>
    </source>
</evidence>
<gene>
    <name evidence="7" type="ORF">MSMAP_1272</name>
</gene>
<keyword evidence="5" id="KW-0812">Transmembrane</keyword>
<proteinExistence type="inferred from homology"/>
<dbReference type="EMBL" id="CP009511">
    <property type="protein sequence ID" value="AKB61257.1"/>
    <property type="molecule type" value="Genomic_DNA"/>
</dbReference>
<dbReference type="GO" id="GO:0042597">
    <property type="term" value="C:periplasmic space"/>
    <property type="evidence" value="ECO:0007669"/>
    <property type="project" value="UniProtKB-ARBA"/>
</dbReference>
<dbReference type="FunFam" id="3.10.105.10:FF:000006">
    <property type="entry name" value="Peptide ABC transporter substrate-binding protein"/>
    <property type="match status" value="1"/>
</dbReference>
<dbReference type="GO" id="GO:1904680">
    <property type="term" value="F:peptide transmembrane transporter activity"/>
    <property type="evidence" value="ECO:0007669"/>
    <property type="project" value="TreeGrafter"/>
</dbReference>
<feature type="domain" description="Solute-binding protein family 5" evidence="6">
    <location>
        <begin position="105"/>
        <end position="464"/>
    </location>
</feature>
<dbReference type="CDD" id="cd08490">
    <property type="entry name" value="PBP2_NikA_DppA_OppA_like_3"/>
    <property type="match status" value="1"/>
</dbReference>
<evidence type="ECO:0000256" key="3">
    <source>
        <dbReference type="ARBA" id="ARBA00022448"/>
    </source>
</evidence>
<organism evidence="7 8">
    <name type="scientific">Methanosarcina mazei SarPi</name>
    <dbReference type="NCBI Taxonomy" id="1434115"/>
    <lineage>
        <taxon>Archaea</taxon>
        <taxon>Methanobacteriati</taxon>
        <taxon>Methanobacteriota</taxon>
        <taxon>Stenosarchaea group</taxon>
        <taxon>Methanomicrobia</taxon>
        <taxon>Methanosarcinales</taxon>
        <taxon>Methanosarcinaceae</taxon>
        <taxon>Methanosarcina</taxon>
    </lineage>
</organism>
<reference evidence="7 8" key="1">
    <citation type="submission" date="2014-07" db="EMBL/GenBank/DDBJ databases">
        <title>Methanogenic archaea and the global carbon cycle.</title>
        <authorList>
            <person name="Henriksen J.R."/>
            <person name="Luke J."/>
            <person name="Reinhart S."/>
            <person name="Benedict M.N."/>
            <person name="Youngblut N.D."/>
            <person name="Metcalf M.E."/>
            <person name="Whitaker R.J."/>
            <person name="Metcalf W.W."/>
        </authorList>
    </citation>
    <scope>NUCLEOTIDE SEQUENCE [LARGE SCALE GENOMIC DNA]</scope>
    <source>
        <strain evidence="7 8">SarPi</strain>
    </source>
</reference>
<name>A0A0E3RBF3_METMZ</name>
<dbReference type="PANTHER" id="PTHR30290:SF10">
    <property type="entry name" value="PERIPLASMIC OLIGOPEPTIDE-BINDING PROTEIN-RELATED"/>
    <property type="match status" value="1"/>
</dbReference>
<dbReference type="Gene3D" id="3.40.190.10">
    <property type="entry name" value="Periplasmic binding protein-like II"/>
    <property type="match status" value="1"/>
</dbReference>
<dbReference type="Gene3D" id="3.10.105.10">
    <property type="entry name" value="Dipeptide-binding Protein, Domain 3"/>
    <property type="match status" value="1"/>
</dbReference>
<dbReference type="PATRIC" id="fig|1434115.4.peg.1612"/>
<keyword evidence="4" id="KW-0732">Signal</keyword>
<evidence type="ECO:0000256" key="1">
    <source>
        <dbReference type="ARBA" id="ARBA00004196"/>
    </source>
</evidence>
<dbReference type="HOGENOM" id="CLU_017028_7_5_2"/>
<feature type="transmembrane region" description="Helical" evidence="5">
    <location>
        <begin position="21"/>
        <end position="39"/>
    </location>
</feature>
<evidence type="ECO:0000256" key="5">
    <source>
        <dbReference type="SAM" id="Phobius"/>
    </source>
</evidence>
<dbReference type="InterPro" id="IPR030678">
    <property type="entry name" value="Peptide/Ni-bd"/>
</dbReference>
<dbReference type="GO" id="GO:0043190">
    <property type="term" value="C:ATP-binding cassette (ABC) transporter complex"/>
    <property type="evidence" value="ECO:0007669"/>
    <property type="project" value="InterPro"/>
</dbReference>
<dbReference type="InterPro" id="IPR039424">
    <property type="entry name" value="SBP_5"/>
</dbReference>
<dbReference type="AlphaFoldDB" id="A0A0E3RBF3"/>